<dbReference type="EMBL" id="AAVL02000035">
    <property type="protein sequence ID" value="EDM50922.1"/>
    <property type="molecule type" value="Genomic_DNA"/>
</dbReference>
<protein>
    <recommendedName>
        <fullName evidence="11">Accessory protein regulator protein B</fullName>
    </recommendedName>
</protein>
<organism evidence="9 10">
    <name type="scientific">Eubacterium ventriosum ATCC 27560</name>
    <dbReference type="NCBI Taxonomy" id="411463"/>
    <lineage>
        <taxon>Bacteria</taxon>
        <taxon>Bacillati</taxon>
        <taxon>Bacillota</taxon>
        <taxon>Clostridia</taxon>
        <taxon>Eubacteriales</taxon>
        <taxon>Eubacteriaceae</taxon>
        <taxon>Eubacterium</taxon>
    </lineage>
</organism>
<dbReference type="Proteomes" id="UP000006000">
    <property type="component" value="Unassembled WGS sequence"/>
</dbReference>
<evidence type="ECO:0000256" key="8">
    <source>
        <dbReference type="SAM" id="Phobius"/>
    </source>
</evidence>
<feature type="transmembrane region" description="Helical" evidence="8">
    <location>
        <begin position="23"/>
        <end position="47"/>
    </location>
</feature>
<dbReference type="eggNOG" id="COG4512">
    <property type="taxonomic scope" value="Bacteria"/>
</dbReference>
<dbReference type="InterPro" id="IPR006741">
    <property type="entry name" value="AgrB"/>
</dbReference>
<dbReference type="OrthoDB" id="9815055at2"/>
<reference evidence="9 10" key="1">
    <citation type="submission" date="2007-03" db="EMBL/GenBank/DDBJ databases">
        <authorList>
            <person name="Fulton L."/>
            <person name="Clifton S."/>
            <person name="Fulton B."/>
            <person name="Xu J."/>
            <person name="Minx P."/>
            <person name="Pepin K.H."/>
            <person name="Johnson M."/>
            <person name="Thiruvilangam P."/>
            <person name="Bhonagiri V."/>
            <person name="Nash W.E."/>
            <person name="Mardis E.R."/>
            <person name="Wilson R.K."/>
        </authorList>
    </citation>
    <scope>NUCLEOTIDE SEQUENCE [LARGE SCALE GENOMIC DNA]</scope>
    <source>
        <strain evidence="9 10">ATCC 27560</strain>
    </source>
</reference>
<name>A5Z7L5_9FIRM</name>
<dbReference type="AlphaFoldDB" id="A5Z7L5"/>
<evidence type="ECO:0000256" key="3">
    <source>
        <dbReference type="ARBA" id="ARBA00022670"/>
    </source>
</evidence>
<evidence type="ECO:0000256" key="5">
    <source>
        <dbReference type="ARBA" id="ARBA00022801"/>
    </source>
</evidence>
<comment type="caution">
    <text evidence="9">The sequence shown here is derived from an EMBL/GenBank/DDBJ whole genome shotgun (WGS) entry which is preliminary data.</text>
</comment>
<accession>A5Z7L5</accession>
<keyword evidence="1" id="KW-1003">Cell membrane</keyword>
<keyword evidence="4 8" id="KW-0812">Transmembrane</keyword>
<feature type="transmembrane region" description="Helical" evidence="8">
    <location>
        <begin position="53"/>
        <end position="70"/>
    </location>
</feature>
<keyword evidence="5" id="KW-0378">Hydrolase</keyword>
<keyword evidence="3" id="KW-0645">Protease</keyword>
<sequence length="196" mass="22851">MVITDYLVDKMIEKKIISENKEFYIYGLNNGFMIIANFLTALFLSYIVKKTDILLFFLISFIPLRSYCGGFHCKSRFLCYVISNIIIVILLVSQPFFYKNIVILIIISFANFIYLFFTQTEGNQTRCLENFEIIQYTKIKRVALLVILFIGIVLFFTKYFLYSTTLFTSIDLAAILVILEKTLKIKVELTHNIKGT</sequence>
<evidence type="ECO:0000313" key="9">
    <source>
        <dbReference type="EMBL" id="EDM50922.1"/>
    </source>
</evidence>
<feature type="transmembrane region" description="Helical" evidence="8">
    <location>
        <begin position="77"/>
        <end position="95"/>
    </location>
</feature>
<dbReference type="RefSeq" id="WP_005363138.1">
    <property type="nucleotide sequence ID" value="NZ_DS264285.1"/>
</dbReference>
<dbReference type="Pfam" id="PF04647">
    <property type="entry name" value="AgrB"/>
    <property type="match status" value="1"/>
</dbReference>
<feature type="transmembrane region" description="Helical" evidence="8">
    <location>
        <begin position="101"/>
        <end position="118"/>
    </location>
</feature>
<reference evidence="9 10" key="2">
    <citation type="submission" date="2007-04" db="EMBL/GenBank/DDBJ databases">
        <title>Draft genome sequence of Eubacterium ventriosum (ATCC 27560).</title>
        <authorList>
            <person name="Sudarsanam P."/>
            <person name="Ley R."/>
            <person name="Guruge J."/>
            <person name="Turnbaugh P.J."/>
            <person name="Mahowald M."/>
            <person name="Liep D."/>
            <person name="Gordon J."/>
        </authorList>
    </citation>
    <scope>NUCLEOTIDE SEQUENCE [LARGE SCALE GENOMIC DNA]</scope>
    <source>
        <strain evidence="9 10">ATCC 27560</strain>
    </source>
</reference>
<keyword evidence="6 8" id="KW-1133">Transmembrane helix</keyword>
<proteinExistence type="predicted"/>
<dbReference type="GO" id="GO:0008233">
    <property type="term" value="F:peptidase activity"/>
    <property type="evidence" value="ECO:0007669"/>
    <property type="project" value="UniProtKB-KW"/>
</dbReference>
<evidence type="ECO:0000256" key="4">
    <source>
        <dbReference type="ARBA" id="ARBA00022692"/>
    </source>
</evidence>
<evidence type="ECO:0000256" key="1">
    <source>
        <dbReference type="ARBA" id="ARBA00022475"/>
    </source>
</evidence>
<evidence type="ECO:0000313" key="10">
    <source>
        <dbReference type="Proteomes" id="UP000006000"/>
    </source>
</evidence>
<feature type="transmembrane region" description="Helical" evidence="8">
    <location>
        <begin position="139"/>
        <end position="156"/>
    </location>
</feature>
<dbReference type="HOGENOM" id="CLU_098969_1_2_9"/>
<keyword evidence="7 8" id="KW-0472">Membrane</keyword>
<evidence type="ECO:0000256" key="6">
    <source>
        <dbReference type="ARBA" id="ARBA00022989"/>
    </source>
</evidence>
<dbReference type="STRING" id="411463.EUBVEN_01702"/>
<dbReference type="GO" id="GO:0009372">
    <property type="term" value="P:quorum sensing"/>
    <property type="evidence" value="ECO:0007669"/>
    <property type="project" value="UniProtKB-KW"/>
</dbReference>
<evidence type="ECO:0000256" key="2">
    <source>
        <dbReference type="ARBA" id="ARBA00022654"/>
    </source>
</evidence>
<keyword evidence="2" id="KW-0673">Quorum sensing</keyword>
<evidence type="ECO:0000256" key="7">
    <source>
        <dbReference type="ARBA" id="ARBA00023136"/>
    </source>
</evidence>
<evidence type="ECO:0008006" key="11">
    <source>
        <dbReference type="Google" id="ProtNLM"/>
    </source>
</evidence>
<dbReference type="GO" id="GO:0006508">
    <property type="term" value="P:proteolysis"/>
    <property type="evidence" value="ECO:0007669"/>
    <property type="project" value="UniProtKB-KW"/>
</dbReference>
<dbReference type="GO" id="GO:0016020">
    <property type="term" value="C:membrane"/>
    <property type="evidence" value="ECO:0007669"/>
    <property type="project" value="InterPro"/>
</dbReference>
<feature type="transmembrane region" description="Helical" evidence="8">
    <location>
        <begin position="162"/>
        <end position="179"/>
    </location>
</feature>
<gene>
    <name evidence="9" type="ORF">EUBVEN_01702</name>
</gene>